<evidence type="ECO:0000256" key="1">
    <source>
        <dbReference type="SAM" id="MobiDB-lite"/>
    </source>
</evidence>
<proteinExistence type="predicted"/>
<feature type="compositionally biased region" description="Basic and acidic residues" evidence="1">
    <location>
        <begin position="281"/>
        <end position="291"/>
    </location>
</feature>
<dbReference type="RefSeq" id="XP_019306382.2">
    <property type="nucleotide sequence ID" value="XM_019450837.2"/>
</dbReference>
<feature type="compositionally biased region" description="Low complexity" evidence="1">
    <location>
        <begin position="23"/>
        <end position="32"/>
    </location>
</feature>
<feature type="compositionally biased region" description="Basic and acidic residues" evidence="1">
    <location>
        <begin position="333"/>
        <end position="344"/>
    </location>
</feature>
<reference evidence="3" key="1">
    <citation type="submission" date="2025-08" db="UniProtKB">
        <authorList>
            <consortium name="RefSeq"/>
        </authorList>
    </citation>
    <scope>IDENTIFICATION</scope>
    <source>
        <tissue evidence="3">Whole blood</tissue>
    </source>
</reference>
<name>A0A9V1FP00_PANPR</name>
<feature type="region of interest" description="Disordered" evidence="1">
    <location>
        <begin position="174"/>
        <end position="228"/>
    </location>
</feature>
<accession>A0A9V1FP00</accession>
<evidence type="ECO:0000313" key="3">
    <source>
        <dbReference type="RefSeq" id="XP_019306382.2"/>
    </source>
</evidence>
<evidence type="ECO:0000313" key="2">
    <source>
        <dbReference type="Proteomes" id="UP001165780"/>
    </source>
</evidence>
<keyword evidence="2" id="KW-1185">Reference proteome</keyword>
<feature type="compositionally biased region" description="Basic and acidic residues" evidence="1">
    <location>
        <begin position="9"/>
        <end position="22"/>
    </location>
</feature>
<feature type="region of interest" description="Disordered" evidence="1">
    <location>
        <begin position="1"/>
        <end position="73"/>
    </location>
</feature>
<sequence length="363" mass="38303">MPSTVTGAHRREANLREERRPEAAAPRARGQAVPPPLPGLFILGPAGRTSSEPLRDGSRSARGPPGLPVHGTGPPARVCHTLAGSVLASRVGSCPGCSPPFPGTLFVLSPMKQQEPGAHSPLWRTDTLDPTAISPQHLGPTTSACQTSLPCIPNKRMGHPTTVLFGKLQCHISGRQVNTGPRKPPRSATARRVASNPRQRPRSAQDRRGRNRVPLGARRGPERGGCGDPHALGAWPALCCRVRAGPRRVKSGTCERPESEGLGTSLRMCCGGTRAGPAGGDSERLQEDPGKKTPGRRPGLSEAQGSARRAGARMQPGLGSPDCGSGRPAAQRAELRDRRPEEKNGPQSPGLACDVAVPERRRK</sequence>
<gene>
    <name evidence="3" type="primary">LOC109267851</name>
</gene>
<protein>
    <submittedName>
        <fullName evidence="3">Uncharacterized protein LOC109267851 isoform X2</fullName>
    </submittedName>
</protein>
<feature type="region of interest" description="Disordered" evidence="1">
    <location>
        <begin position="250"/>
        <end position="363"/>
    </location>
</feature>
<organism evidence="2 3">
    <name type="scientific">Panthera pardus</name>
    <name type="common">Leopard</name>
    <name type="synonym">Felis pardus</name>
    <dbReference type="NCBI Taxonomy" id="9691"/>
    <lineage>
        <taxon>Eukaryota</taxon>
        <taxon>Metazoa</taxon>
        <taxon>Chordata</taxon>
        <taxon>Craniata</taxon>
        <taxon>Vertebrata</taxon>
        <taxon>Euteleostomi</taxon>
        <taxon>Mammalia</taxon>
        <taxon>Eutheria</taxon>
        <taxon>Laurasiatheria</taxon>
        <taxon>Carnivora</taxon>
        <taxon>Feliformia</taxon>
        <taxon>Felidae</taxon>
        <taxon>Pantherinae</taxon>
        <taxon>Panthera</taxon>
    </lineage>
</organism>
<dbReference type="AlphaFoldDB" id="A0A9V1FP00"/>
<dbReference type="Proteomes" id="UP001165780">
    <property type="component" value="Unplaced"/>
</dbReference>
<dbReference type="GeneID" id="109267851"/>